<dbReference type="PANTHER" id="PTHR43300:SF11">
    <property type="entry name" value="ACETYLTRANSFERASE RV3034C-RELATED"/>
    <property type="match status" value="1"/>
</dbReference>
<keyword evidence="3" id="KW-0677">Repeat</keyword>
<dbReference type="RefSeq" id="WP_039347938.1">
    <property type="nucleotide sequence ID" value="NZ_JSXC01000019.1"/>
</dbReference>
<keyword evidence="4" id="KW-0012">Acyltransferase</keyword>
<dbReference type="Pfam" id="PF00132">
    <property type="entry name" value="Hexapep"/>
    <property type="match status" value="1"/>
</dbReference>
<dbReference type="GO" id="GO:0016747">
    <property type="term" value="F:acyltransferase activity, transferring groups other than amino-acyl groups"/>
    <property type="evidence" value="ECO:0007669"/>
    <property type="project" value="UniProtKB-ARBA"/>
</dbReference>
<name>A0A7V8L5U1_9GAMM</name>
<dbReference type="PROSITE" id="PS00101">
    <property type="entry name" value="HEXAPEP_TRANSFERASES"/>
    <property type="match status" value="1"/>
</dbReference>
<evidence type="ECO:0000256" key="3">
    <source>
        <dbReference type="ARBA" id="ARBA00022737"/>
    </source>
</evidence>
<organism evidence="5 6">
    <name type="scientific">Pectobacterium fontis</name>
    <dbReference type="NCBI Taxonomy" id="2558042"/>
    <lineage>
        <taxon>Bacteria</taxon>
        <taxon>Pseudomonadati</taxon>
        <taxon>Pseudomonadota</taxon>
        <taxon>Gammaproteobacteria</taxon>
        <taxon>Enterobacterales</taxon>
        <taxon>Pectobacteriaceae</taxon>
        <taxon>Pectobacterium</taxon>
    </lineage>
</organism>
<dbReference type="InterPro" id="IPR050179">
    <property type="entry name" value="Trans_hexapeptide_repeat"/>
</dbReference>
<evidence type="ECO:0000256" key="4">
    <source>
        <dbReference type="ARBA" id="ARBA00023315"/>
    </source>
</evidence>
<dbReference type="CDD" id="cd03349">
    <property type="entry name" value="LbH_XAT"/>
    <property type="match status" value="1"/>
</dbReference>
<evidence type="ECO:0000256" key="1">
    <source>
        <dbReference type="ARBA" id="ARBA00007274"/>
    </source>
</evidence>
<dbReference type="AlphaFoldDB" id="A0A7V8L5U1"/>
<dbReference type="SUPFAM" id="SSF51161">
    <property type="entry name" value="Trimeric LpxA-like enzymes"/>
    <property type="match status" value="1"/>
</dbReference>
<comment type="similarity">
    <text evidence="1">Belongs to the transferase hexapeptide repeat family.</text>
</comment>
<sequence>MSYPFSFRWTKRHEDFCLSEKIFLGHVLKTKNVYRKKNIFLLQKGDKITINCDIHVEENSTMPYKGFCSMGAYSYCCSSFPNEMSIGRYCSIANGVTIMGTQHPIHRFTTSPITYHHDFIKNFVDDIHAPYITEPFNEELPLPCIGHDVWIGANVVLKGNITIGNGAVIGANSVVTKDVPPYAIVAGVPAKIIKFRFETNEIERLSLLSWWDYKYIDLPITYGNNIDLFISELSEKIEGNTLKKENYKKTNLSYIFKTLC</sequence>
<dbReference type="PANTHER" id="PTHR43300">
    <property type="entry name" value="ACETYLTRANSFERASE"/>
    <property type="match status" value="1"/>
</dbReference>
<dbReference type="InterPro" id="IPR011004">
    <property type="entry name" value="Trimer_LpxA-like_sf"/>
</dbReference>
<keyword evidence="6" id="KW-1185">Reference proteome</keyword>
<keyword evidence="2 5" id="KW-0808">Transferase</keyword>
<dbReference type="EMBL" id="JSXC01000019">
    <property type="protein sequence ID" value="KHN53082.1"/>
    <property type="molecule type" value="Genomic_DNA"/>
</dbReference>
<evidence type="ECO:0000256" key="2">
    <source>
        <dbReference type="ARBA" id="ARBA00022679"/>
    </source>
</evidence>
<dbReference type="Proteomes" id="UP000053038">
    <property type="component" value="Unassembled WGS sequence"/>
</dbReference>
<protein>
    <submittedName>
        <fullName evidence="5">Acetyltransferase</fullName>
    </submittedName>
</protein>
<dbReference type="InterPro" id="IPR001451">
    <property type="entry name" value="Hexapep"/>
</dbReference>
<comment type="caution">
    <text evidence="5">The sequence shown here is derived from an EMBL/GenBank/DDBJ whole genome shotgun (WGS) entry which is preliminary data.</text>
</comment>
<evidence type="ECO:0000313" key="6">
    <source>
        <dbReference type="Proteomes" id="UP000053038"/>
    </source>
</evidence>
<accession>A0A7V8L5U1</accession>
<reference evidence="5 6" key="1">
    <citation type="submission" date="2014-10" db="EMBL/GenBank/DDBJ databases">
        <title>Genome sequence of Pectobacterium carotovorum M022.</title>
        <authorList>
            <person name="Chan K.-G."/>
            <person name="Tan W.-S."/>
        </authorList>
    </citation>
    <scope>NUCLEOTIDE SEQUENCE [LARGE SCALE GENOMIC DNA]</scope>
    <source>
        <strain evidence="5 6">M022</strain>
    </source>
</reference>
<dbReference type="OrthoDB" id="9815592at2"/>
<dbReference type="Gene3D" id="2.160.10.10">
    <property type="entry name" value="Hexapeptide repeat proteins"/>
    <property type="match status" value="1"/>
</dbReference>
<dbReference type="InterPro" id="IPR018357">
    <property type="entry name" value="Hexapep_transf_CS"/>
</dbReference>
<proteinExistence type="inferred from homology"/>
<evidence type="ECO:0000313" key="5">
    <source>
        <dbReference type="EMBL" id="KHN53082.1"/>
    </source>
</evidence>
<gene>
    <name evidence="5" type="ORF">OI69_07015</name>
</gene>